<dbReference type="EMBL" id="QJKC01000016">
    <property type="protein sequence ID" value="PXX42964.1"/>
    <property type="molecule type" value="Genomic_DNA"/>
</dbReference>
<gene>
    <name evidence="2" type="ORF">DFR38_11674</name>
</gene>
<name>A0A318J569_9NEIS</name>
<dbReference type="Proteomes" id="UP000248395">
    <property type="component" value="Unassembled WGS sequence"/>
</dbReference>
<evidence type="ECO:0000313" key="3">
    <source>
        <dbReference type="Proteomes" id="UP000248395"/>
    </source>
</evidence>
<dbReference type="AlphaFoldDB" id="A0A318J569"/>
<evidence type="ECO:0000256" key="1">
    <source>
        <dbReference type="SAM" id="MobiDB-lite"/>
    </source>
</evidence>
<organism evidence="2 3">
    <name type="scientific">Aquitalea magnusonii</name>
    <dbReference type="NCBI Taxonomy" id="332411"/>
    <lineage>
        <taxon>Bacteria</taxon>
        <taxon>Pseudomonadati</taxon>
        <taxon>Pseudomonadota</taxon>
        <taxon>Betaproteobacteria</taxon>
        <taxon>Neisseriales</taxon>
        <taxon>Chromobacteriaceae</taxon>
        <taxon>Aquitalea</taxon>
    </lineage>
</organism>
<reference evidence="2 3" key="1">
    <citation type="submission" date="2018-05" db="EMBL/GenBank/DDBJ databases">
        <title>Genomic Encyclopedia of Type Strains, Phase IV (KMG-IV): sequencing the most valuable type-strain genomes for metagenomic binning, comparative biology and taxonomic classification.</title>
        <authorList>
            <person name="Goeker M."/>
        </authorList>
    </citation>
    <scope>NUCLEOTIDE SEQUENCE [LARGE SCALE GENOMIC DNA]</scope>
    <source>
        <strain evidence="2 3">DSM 25134</strain>
    </source>
</reference>
<accession>A0A318J569</accession>
<evidence type="ECO:0000313" key="2">
    <source>
        <dbReference type="EMBL" id="PXX42964.1"/>
    </source>
</evidence>
<protein>
    <submittedName>
        <fullName evidence="2">Uncharacterized protein</fullName>
    </submittedName>
</protein>
<feature type="region of interest" description="Disordered" evidence="1">
    <location>
        <begin position="139"/>
        <end position="158"/>
    </location>
</feature>
<keyword evidence="3" id="KW-1185">Reference proteome</keyword>
<comment type="caution">
    <text evidence="2">The sequence shown here is derived from an EMBL/GenBank/DDBJ whole genome shotgun (WGS) entry which is preliminary data.</text>
</comment>
<sequence>MIAVELLESLNLLDENEHIEVKRDTKGVGIDNDTYRELNKVDALAASGALCRLRDAQQGGDEAGLPTKSSVLSANLEALSYNFEVLPTNPSPNEEIARRALLAKLPGDLALLLHSNSHHVRNSYPRPLMWGGRLVIINPDEPNDPQQAYRTEEGGNGN</sequence>
<dbReference type="RefSeq" id="WP_059285406.1">
    <property type="nucleotide sequence ID" value="NZ_LNQU01000025.1"/>
</dbReference>
<proteinExistence type="predicted"/>